<dbReference type="Proteomes" id="UP000051790">
    <property type="component" value="Unassembled WGS sequence"/>
</dbReference>
<keyword evidence="4" id="KW-1185">Reference proteome</keyword>
<dbReference type="PROSITE" id="PS51257">
    <property type="entry name" value="PROKAR_LIPOPROTEIN"/>
    <property type="match status" value="1"/>
</dbReference>
<gene>
    <name evidence="3" type="ORF">FD01_GL001566</name>
</gene>
<dbReference type="InterPro" id="IPR044929">
    <property type="entry name" value="DNA/RNA_non-sp_Endonuclease_sf"/>
</dbReference>
<dbReference type="InterPro" id="IPR001604">
    <property type="entry name" value="Endo_G_ENPP1-like_dom"/>
</dbReference>
<dbReference type="PATRIC" id="fig|1423769.4.peg.1677"/>
<dbReference type="AlphaFoldDB" id="A0A0R1QFX0"/>
<sequence>MNSRYWCRLLALTAALIVLSGCKAVDGLSSLLPGATVENSKADNALIKTPFSIEKYPQNYMVVSNNKPVFEGALVRTVNRDLKEPSYITATTDYSALDRAGRTQSVTAIVTYQSMMFHSSSVVSRPAFPEETRVSGEYLHAKYTATKDSVEKGWHGGTNNNRIVQLTGYRGYLYNKSHLVAWSLNGDMQTHNVILGTRAQNVGTNDIRNPGGMAYPETLTRNYLQAHQDEAVAYQAIPIYSRSERVPCGVHVIVQSLKDPNGLRLNLWIFNQQAGVKINYKTGQFRLER</sequence>
<accession>A0A0R1QFX0</accession>
<comment type="caution">
    <text evidence="3">The sequence shown here is derived from an EMBL/GenBank/DDBJ whole genome shotgun (WGS) entry which is preliminary data.</text>
</comment>
<organism evidence="3 4">
    <name type="scientific">Lacticaseibacillus manihotivorans DSM 13343 = JCM 12514</name>
    <dbReference type="NCBI Taxonomy" id="1423769"/>
    <lineage>
        <taxon>Bacteria</taxon>
        <taxon>Bacillati</taxon>
        <taxon>Bacillota</taxon>
        <taxon>Bacilli</taxon>
        <taxon>Lactobacillales</taxon>
        <taxon>Lactobacillaceae</taxon>
        <taxon>Lacticaseibacillus</taxon>
    </lineage>
</organism>
<reference evidence="3 4" key="1">
    <citation type="journal article" date="2015" name="Genome Announc.">
        <title>Expanding the biotechnology potential of lactobacilli through comparative genomics of 213 strains and associated genera.</title>
        <authorList>
            <person name="Sun Z."/>
            <person name="Harris H.M."/>
            <person name="McCann A."/>
            <person name="Guo C."/>
            <person name="Argimon S."/>
            <person name="Zhang W."/>
            <person name="Yang X."/>
            <person name="Jeffery I.B."/>
            <person name="Cooney J.C."/>
            <person name="Kagawa T.F."/>
            <person name="Liu W."/>
            <person name="Song Y."/>
            <person name="Salvetti E."/>
            <person name="Wrobel A."/>
            <person name="Rasinkangas P."/>
            <person name="Parkhill J."/>
            <person name="Rea M.C."/>
            <person name="O'Sullivan O."/>
            <person name="Ritari J."/>
            <person name="Douillard F.P."/>
            <person name="Paul Ross R."/>
            <person name="Yang R."/>
            <person name="Briner A.E."/>
            <person name="Felis G.E."/>
            <person name="de Vos W.M."/>
            <person name="Barrangou R."/>
            <person name="Klaenhammer T.R."/>
            <person name="Caufield P.W."/>
            <person name="Cui Y."/>
            <person name="Zhang H."/>
            <person name="O'Toole P.W."/>
        </authorList>
    </citation>
    <scope>NUCLEOTIDE SEQUENCE [LARGE SCALE GENOMIC DNA]</scope>
    <source>
        <strain evidence="3 4">DSM 13343</strain>
    </source>
</reference>
<evidence type="ECO:0000259" key="2">
    <source>
        <dbReference type="Pfam" id="PF01223"/>
    </source>
</evidence>
<dbReference type="GO" id="GO:0016787">
    <property type="term" value="F:hydrolase activity"/>
    <property type="evidence" value="ECO:0007669"/>
    <property type="project" value="InterPro"/>
</dbReference>
<protein>
    <recommendedName>
        <fullName evidence="2">DNA/RNA non-specific endonuclease/pyrophosphatase/phosphodiesterase domain-containing protein</fullName>
    </recommendedName>
</protein>
<dbReference type="OrthoDB" id="9783680at2"/>
<evidence type="ECO:0000256" key="1">
    <source>
        <dbReference type="SAM" id="SignalP"/>
    </source>
</evidence>
<dbReference type="Pfam" id="PF01223">
    <property type="entry name" value="Endonuclease_NS"/>
    <property type="match status" value="1"/>
</dbReference>
<feature type="chain" id="PRO_5006409359" description="DNA/RNA non-specific endonuclease/pyrophosphatase/phosphodiesterase domain-containing protein" evidence="1">
    <location>
        <begin position="25"/>
        <end position="289"/>
    </location>
</feature>
<dbReference type="EMBL" id="AZEU01000182">
    <property type="protein sequence ID" value="KRL43751.1"/>
    <property type="molecule type" value="Genomic_DNA"/>
</dbReference>
<keyword evidence="1" id="KW-0732">Signal</keyword>
<dbReference type="RefSeq" id="WP_054719874.1">
    <property type="nucleotide sequence ID" value="NZ_AZEU01000182.1"/>
</dbReference>
<evidence type="ECO:0000313" key="4">
    <source>
        <dbReference type="Proteomes" id="UP000051790"/>
    </source>
</evidence>
<proteinExistence type="predicted"/>
<feature type="signal peptide" evidence="1">
    <location>
        <begin position="1"/>
        <end position="24"/>
    </location>
</feature>
<feature type="domain" description="DNA/RNA non-specific endonuclease/pyrophosphatase/phosphodiesterase" evidence="2">
    <location>
        <begin position="102"/>
        <end position="275"/>
    </location>
</feature>
<dbReference type="Gene3D" id="3.40.570.10">
    <property type="entry name" value="Extracellular Endonuclease, subunit A"/>
    <property type="match status" value="1"/>
</dbReference>
<dbReference type="GO" id="GO:0003676">
    <property type="term" value="F:nucleic acid binding"/>
    <property type="evidence" value="ECO:0007669"/>
    <property type="project" value="InterPro"/>
</dbReference>
<name>A0A0R1QFX0_9LACO</name>
<dbReference type="GO" id="GO:0046872">
    <property type="term" value="F:metal ion binding"/>
    <property type="evidence" value="ECO:0007669"/>
    <property type="project" value="InterPro"/>
</dbReference>
<evidence type="ECO:0000313" key="3">
    <source>
        <dbReference type="EMBL" id="KRL43751.1"/>
    </source>
</evidence>